<organism evidence="12 13">
    <name type="scientific">Meleagris gallopavo</name>
    <name type="common">Wild turkey</name>
    <dbReference type="NCBI Taxonomy" id="9103"/>
    <lineage>
        <taxon>Eukaryota</taxon>
        <taxon>Metazoa</taxon>
        <taxon>Chordata</taxon>
        <taxon>Craniata</taxon>
        <taxon>Vertebrata</taxon>
        <taxon>Euteleostomi</taxon>
        <taxon>Archelosauria</taxon>
        <taxon>Archosauria</taxon>
        <taxon>Dinosauria</taxon>
        <taxon>Saurischia</taxon>
        <taxon>Theropoda</taxon>
        <taxon>Coelurosauria</taxon>
        <taxon>Aves</taxon>
        <taxon>Neognathae</taxon>
        <taxon>Galloanserae</taxon>
        <taxon>Galliformes</taxon>
        <taxon>Phasianidae</taxon>
        <taxon>Meleagridinae</taxon>
        <taxon>Meleagris</taxon>
    </lineage>
</organism>
<reference evidence="12 13" key="1">
    <citation type="journal article" date="2010" name="PLoS Biol.">
        <title>Multi-platform next-generation sequencing of the domestic turkey (Meleagris gallopavo): genome assembly and analysis.</title>
        <authorList>
            <person name="Dalloul R.A."/>
            <person name="Long J.A."/>
            <person name="Zimin A.V."/>
            <person name="Aslam L."/>
            <person name="Beal K."/>
            <person name="Blomberg L.A."/>
            <person name="Bouffard P."/>
            <person name="Burt D.W."/>
            <person name="Crasta O."/>
            <person name="Crooijmans R.P."/>
            <person name="Cooper K."/>
            <person name="Coulombe R.A."/>
            <person name="De S."/>
            <person name="Delany M.E."/>
            <person name="Dodgson J.B."/>
            <person name="Dong J.J."/>
            <person name="Evans C."/>
            <person name="Frederickson K.M."/>
            <person name="Flicek P."/>
            <person name="Florea L."/>
            <person name="Folkerts O."/>
            <person name="Groenen M.A."/>
            <person name="Harkins T.T."/>
            <person name="Herrero J."/>
            <person name="Hoffmann S."/>
            <person name="Megens H.J."/>
            <person name="Jiang A."/>
            <person name="de Jong P."/>
            <person name="Kaiser P."/>
            <person name="Kim H."/>
            <person name="Kim K.W."/>
            <person name="Kim S."/>
            <person name="Langenberger D."/>
            <person name="Lee M.K."/>
            <person name="Lee T."/>
            <person name="Mane S."/>
            <person name="Marcais G."/>
            <person name="Marz M."/>
            <person name="McElroy A.P."/>
            <person name="Modise T."/>
            <person name="Nefedov M."/>
            <person name="Notredame C."/>
            <person name="Paton I.R."/>
            <person name="Payne W.S."/>
            <person name="Pertea G."/>
            <person name="Prickett D."/>
            <person name="Puiu D."/>
            <person name="Qioa D."/>
            <person name="Raineri E."/>
            <person name="Ruffier M."/>
            <person name="Salzberg S.L."/>
            <person name="Schatz M.C."/>
            <person name="Scheuring C."/>
            <person name="Schmidt C.J."/>
            <person name="Schroeder S."/>
            <person name="Searle S.M."/>
            <person name="Smith E.J."/>
            <person name="Smith J."/>
            <person name="Sonstegard T.S."/>
            <person name="Stadler P.F."/>
            <person name="Tafer H."/>
            <person name="Tu Z.J."/>
            <person name="Van Tassell C.P."/>
            <person name="Vilella A.J."/>
            <person name="Williams K.P."/>
            <person name="Yorke J.A."/>
            <person name="Zhang L."/>
            <person name="Zhang H.B."/>
            <person name="Zhang X."/>
            <person name="Zhang Y."/>
            <person name="Reed K.M."/>
        </authorList>
    </citation>
    <scope>NUCLEOTIDE SEQUENCE [LARGE SCALE GENOMIC DNA]</scope>
</reference>
<dbReference type="Pfam" id="PF14828">
    <property type="entry name" value="Amnionless"/>
    <property type="match status" value="1"/>
</dbReference>
<dbReference type="GO" id="GO:0097017">
    <property type="term" value="P:renal protein absorption"/>
    <property type="evidence" value="ECO:0007669"/>
    <property type="project" value="Ensembl"/>
</dbReference>
<dbReference type="Ensembl" id="ENSMGAT00000036837.1">
    <property type="protein sequence ID" value="ENSMGAP00000021201.1"/>
    <property type="gene ID" value="ENSMGAG00000019544.1"/>
</dbReference>
<keyword evidence="13" id="KW-1185">Reference proteome</keyword>
<evidence type="ECO:0000313" key="13">
    <source>
        <dbReference type="Proteomes" id="UP000001645"/>
    </source>
</evidence>
<evidence type="ECO:0000256" key="1">
    <source>
        <dbReference type="ARBA" id="ARBA00004251"/>
    </source>
</evidence>
<dbReference type="GO" id="GO:0030139">
    <property type="term" value="C:endocytic vesicle"/>
    <property type="evidence" value="ECO:0007669"/>
    <property type="project" value="Ensembl"/>
</dbReference>
<dbReference type="GO" id="GO:0038024">
    <property type="term" value="F:cargo receptor activity"/>
    <property type="evidence" value="ECO:0007669"/>
    <property type="project" value="Ensembl"/>
</dbReference>
<accession>A0A803XNV5</accession>
<evidence type="ECO:0000256" key="5">
    <source>
        <dbReference type="ARBA" id="ARBA00022692"/>
    </source>
</evidence>
<evidence type="ECO:0000256" key="4">
    <source>
        <dbReference type="ARBA" id="ARBA00022475"/>
    </source>
</evidence>
<dbReference type="GeneTree" id="ENSGT00390000007463"/>
<proteinExistence type="predicted"/>
<dbReference type="GO" id="GO:0043001">
    <property type="term" value="P:Golgi to plasma membrane protein transport"/>
    <property type="evidence" value="ECO:0007669"/>
    <property type="project" value="Ensembl"/>
</dbReference>
<dbReference type="GO" id="GO:0009235">
    <property type="term" value="P:cobalamin metabolic process"/>
    <property type="evidence" value="ECO:0007669"/>
    <property type="project" value="Ensembl"/>
</dbReference>
<feature type="signal peptide" evidence="11">
    <location>
        <begin position="1"/>
        <end position="20"/>
    </location>
</feature>
<evidence type="ECO:0000256" key="6">
    <source>
        <dbReference type="ARBA" id="ARBA00022729"/>
    </source>
</evidence>
<evidence type="ECO:0000256" key="10">
    <source>
        <dbReference type="SAM" id="Phobius"/>
    </source>
</evidence>
<dbReference type="GO" id="GO:0043235">
    <property type="term" value="C:receptor complex"/>
    <property type="evidence" value="ECO:0007669"/>
    <property type="project" value="Ensembl"/>
</dbReference>
<dbReference type="InParanoid" id="A0A803XNV5"/>
<evidence type="ECO:0000256" key="9">
    <source>
        <dbReference type="ARBA" id="ARBA00023136"/>
    </source>
</evidence>
<keyword evidence="6 11" id="KW-0732">Signal</keyword>
<dbReference type="OrthoDB" id="10067964at2759"/>
<dbReference type="GO" id="GO:0015889">
    <property type="term" value="P:cobalamin transport"/>
    <property type="evidence" value="ECO:0007669"/>
    <property type="project" value="Ensembl"/>
</dbReference>
<dbReference type="AlphaFoldDB" id="A0A803XNV5"/>
<protein>
    <recommendedName>
        <fullName evidence="2">Protein amnionless</fullName>
    </recommendedName>
</protein>
<keyword evidence="7" id="KW-0653">Protein transport</keyword>
<dbReference type="GO" id="GO:0016324">
    <property type="term" value="C:apical plasma membrane"/>
    <property type="evidence" value="ECO:0007669"/>
    <property type="project" value="Ensembl"/>
</dbReference>
<reference evidence="12" key="2">
    <citation type="submission" date="2025-08" db="UniProtKB">
        <authorList>
            <consortium name="Ensembl"/>
        </authorList>
    </citation>
    <scope>IDENTIFICATION</scope>
</reference>
<evidence type="ECO:0000256" key="11">
    <source>
        <dbReference type="SAM" id="SignalP"/>
    </source>
</evidence>
<keyword evidence="4" id="KW-1003">Cell membrane</keyword>
<dbReference type="PANTHER" id="PTHR14995:SF2">
    <property type="entry name" value="PROTEIN AMNIONLESS"/>
    <property type="match status" value="1"/>
</dbReference>
<dbReference type="InterPro" id="IPR026112">
    <property type="entry name" value="AMN"/>
</dbReference>
<feature type="transmembrane region" description="Helical" evidence="10">
    <location>
        <begin position="379"/>
        <end position="400"/>
    </location>
</feature>
<dbReference type="PANTHER" id="PTHR14995">
    <property type="entry name" value="AMNIONLESS"/>
    <property type="match status" value="1"/>
</dbReference>
<dbReference type="Proteomes" id="UP000001645">
    <property type="component" value="Chromosome 5"/>
</dbReference>
<keyword evidence="8 10" id="KW-1133">Transmembrane helix</keyword>
<evidence type="ECO:0000256" key="7">
    <source>
        <dbReference type="ARBA" id="ARBA00022927"/>
    </source>
</evidence>
<dbReference type="GO" id="GO:0005102">
    <property type="term" value="F:signaling receptor binding"/>
    <property type="evidence" value="ECO:0007669"/>
    <property type="project" value="Ensembl"/>
</dbReference>
<evidence type="ECO:0000256" key="3">
    <source>
        <dbReference type="ARBA" id="ARBA00022448"/>
    </source>
</evidence>
<reference evidence="12" key="3">
    <citation type="submission" date="2025-09" db="UniProtKB">
        <authorList>
            <consortium name="Ensembl"/>
        </authorList>
    </citation>
    <scope>IDENTIFICATION</scope>
</reference>
<dbReference type="GO" id="GO:0005615">
    <property type="term" value="C:extracellular space"/>
    <property type="evidence" value="ECO:0007669"/>
    <property type="project" value="Ensembl"/>
</dbReference>
<dbReference type="GO" id="GO:0006898">
    <property type="term" value="P:receptor-mediated endocytosis"/>
    <property type="evidence" value="ECO:0007669"/>
    <property type="project" value="Ensembl"/>
</dbReference>
<gene>
    <name evidence="12" type="primary">AMN</name>
</gene>
<sequence>MGSSLAFLLGVLQLLAATMAAYKKWIPNTNFETASNWDKERVPCARDTICFEKDKVVSVFVRSTHMLTDMYLPLNGEFLLASGSGFAAFDGSWDPGCGSGTVLSFVNAEQHSWFNPKLWQDVSSRVDLEPAGRIFLLDEERVPCQYDHVIFQPETSFSVNLDSSRQEIPVQSISLMGQELSSAEAWAEYLRSPSAAWQFHGNATLQVTGTRCPHSSGCACGNSQDGDRICASLLRAERCPALACHSPLRPLGHCCGVCGAVVTLDFKPEFDLQQYRDRVMQAWLSLPKYAGVQMAISKVHRAQTFLGLLPRGSTPVIQIVLVDGEAGVQTGTAAEQLAADIMGDISQHGEALGIPAGTVEVATGSALGGQVAIHASRQIASGTVLGLLFALLVLGGLLYLHRKGKLRLQALHLPRLWDRAEDLNSPKPESGRGFDNPMFDVELPAAGNVEETLQEMAPEGHQGSATTSWCHFCSCNGSGGSMRCTRALLWVQAPEQHCSQLRAARGLQGAGRSLLLCTQHSL</sequence>
<feature type="chain" id="PRO_5032852931" description="Protein amnionless" evidence="11">
    <location>
        <begin position="21"/>
        <end position="522"/>
    </location>
</feature>
<evidence type="ECO:0000256" key="8">
    <source>
        <dbReference type="ARBA" id="ARBA00022989"/>
    </source>
</evidence>
<evidence type="ECO:0000313" key="12">
    <source>
        <dbReference type="Ensembl" id="ENSMGAP00000021201.1"/>
    </source>
</evidence>
<name>A0A803XNV5_MELGA</name>
<keyword evidence="3" id="KW-0813">Transport</keyword>
<keyword evidence="5 10" id="KW-0812">Transmembrane</keyword>
<evidence type="ECO:0000256" key="2">
    <source>
        <dbReference type="ARBA" id="ARBA00021200"/>
    </source>
</evidence>
<comment type="subcellular location">
    <subcellularLocation>
        <location evidence="1">Cell membrane</location>
        <topology evidence="1">Single-pass type I membrane protein</topology>
    </subcellularLocation>
</comment>
<keyword evidence="9 10" id="KW-0472">Membrane</keyword>
<dbReference type="GO" id="GO:0031528">
    <property type="term" value="C:microvillus membrane"/>
    <property type="evidence" value="ECO:0007669"/>
    <property type="project" value="Ensembl"/>
</dbReference>